<dbReference type="KEGG" id="vos:KNV97_02340"/>
<protein>
    <submittedName>
        <fullName evidence="1">Uncharacterized protein</fullName>
    </submittedName>
</protein>
<reference evidence="1" key="1">
    <citation type="submission" date="2021-06" db="EMBL/GenBank/DDBJ databases">
        <title>Vibrio nov. sp., novel gut bacterium isolated from Yellow Sea oyster.</title>
        <authorList>
            <person name="Muhammad N."/>
            <person name="Nguyen T.H."/>
            <person name="Lee Y.-J."/>
            <person name="Ko J."/>
            <person name="Kim S.-G."/>
        </authorList>
    </citation>
    <scope>NUCLEOTIDE SEQUENCE</scope>
    <source>
        <strain evidence="1">OG9-811</strain>
    </source>
</reference>
<organism evidence="1 2">
    <name type="scientific">Vibrio ostreae</name>
    <dbReference type="NCBI Taxonomy" id="2841925"/>
    <lineage>
        <taxon>Bacteria</taxon>
        <taxon>Pseudomonadati</taxon>
        <taxon>Pseudomonadota</taxon>
        <taxon>Gammaproteobacteria</taxon>
        <taxon>Vibrionales</taxon>
        <taxon>Vibrionaceae</taxon>
        <taxon>Vibrio</taxon>
    </lineage>
</organism>
<keyword evidence="2" id="KW-1185">Reference proteome</keyword>
<dbReference type="Proteomes" id="UP000694232">
    <property type="component" value="Chromosome 2"/>
</dbReference>
<gene>
    <name evidence="1" type="ORF">KNV97_02340</name>
</gene>
<evidence type="ECO:0000313" key="1">
    <source>
        <dbReference type="EMBL" id="QXO16370.1"/>
    </source>
</evidence>
<dbReference type="EMBL" id="CP076642">
    <property type="protein sequence ID" value="QXO16370.1"/>
    <property type="molecule type" value="Genomic_DNA"/>
</dbReference>
<accession>A0A975U7G3</accession>
<sequence length="95" mass="10444">MSVSSVQPGYSIIQQSSKMADDAAHDIQRNQVVNPANTNNDALAFNKVELDKPQPAPDNVDALVRLNQAQQYNRIGTHVLQRDQDMIGSLLDISV</sequence>
<dbReference type="AlphaFoldDB" id="A0A975U7G3"/>
<evidence type="ECO:0000313" key="2">
    <source>
        <dbReference type="Proteomes" id="UP000694232"/>
    </source>
</evidence>
<proteinExistence type="predicted"/>
<dbReference type="RefSeq" id="WP_218562029.1">
    <property type="nucleotide sequence ID" value="NZ_CP076642.1"/>
</dbReference>
<name>A0A975U7G3_9VIBR</name>